<protein>
    <submittedName>
        <fullName evidence="3">Phage portal protein</fullName>
    </submittedName>
</protein>
<evidence type="ECO:0000313" key="2">
    <source>
        <dbReference type="Proteomes" id="UP000271162"/>
    </source>
</evidence>
<gene>
    <name evidence="1" type="ORF">NBR_LOCUS2602</name>
</gene>
<accession>A0A0N4XJ99</accession>
<name>A0A0N4XJ99_NIPBR</name>
<dbReference type="OMA" id="FNYLGKW"/>
<sequence>MAVEKLGASFNHISYPLKFTPRRMIVHPTATTLMMIETDHAAYTTVTLDRKRNDMADDIVRLANDMEEVELAKEIADYIFIIKLDFNRFSTFNYLGKWASVVRLLNVKTGEVLSLFELPQDEAAKW</sequence>
<proteinExistence type="predicted"/>
<dbReference type="STRING" id="27835.A0A0N4XJ99"/>
<dbReference type="Gene3D" id="2.130.10.10">
    <property type="entry name" value="YVTN repeat-like/Quinoprotein amine dehydrogenase"/>
    <property type="match status" value="1"/>
</dbReference>
<dbReference type="AlphaFoldDB" id="A0A0N4XJ99"/>
<organism evidence="3">
    <name type="scientific">Nippostrongylus brasiliensis</name>
    <name type="common">Rat hookworm</name>
    <dbReference type="NCBI Taxonomy" id="27835"/>
    <lineage>
        <taxon>Eukaryota</taxon>
        <taxon>Metazoa</taxon>
        <taxon>Ecdysozoa</taxon>
        <taxon>Nematoda</taxon>
        <taxon>Chromadorea</taxon>
        <taxon>Rhabditida</taxon>
        <taxon>Rhabditina</taxon>
        <taxon>Rhabditomorpha</taxon>
        <taxon>Strongyloidea</taxon>
        <taxon>Heligmosomidae</taxon>
        <taxon>Nippostrongylus</taxon>
    </lineage>
</organism>
<dbReference type="EMBL" id="UYSL01003111">
    <property type="protein sequence ID" value="VDL66191.1"/>
    <property type="molecule type" value="Genomic_DNA"/>
</dbReference>
<dbReference type="InterPro" id="IPR015943">
    <property type="entry name" value="WD40/YVTN_repeat-like_dom_sf"/>
</dbReference>
<keyword evidence="2" id="KW-1185">Reference proteome</keyword>
<dbReference type="WBParaSite" id="NBR_0000260101-mRNA-1">
    <property type="protein sequence ID" value="NBR_0000260101-mRNA-1"/>
    <property type="gene ID" value="NBR_0000260101"/>
</dbReference>
<evidence type="ECO:0000313" key="3">
    <source>
        <dbReference type="WBParaSite" id="NBR_0000260101-mRNA-1"/>
    </source>
</evidence>
<dbReference type="Proteomes" id="UP000271162">
    <property type="component" value="Unassembled WGS sequence"/>
</dbReference>
<reference evidence="1 2" key="2">
    <citation type="submission" date="2018-11" db="EMBL/GenBank/DDBJ databases">
        <authorList>
            <consortium name="Pathogen Informatics"/>
        </authorList>
    </citation>
    <scope>NUCLEOTIDE SEQUENCE [LARGE SCALE GENOMIC DNA]</scope>
</reference>
<evidence type="ECO:0000313" key="1">
    <source>
        <dbReference type="EMBL" id="VDL66191.1"/>
    </source>
</evidence>
<reference evidence="3" key="1">
    <citation type="submission" date="2017-02" db="UniProtKB">
        <authorList>
            <consortium name="WormBaseParasite"/>
        </authorList>
    </citation>
    <scope>IDENTIFICATION</scope>
</reference>